<dbReference type="InParanoid" id="A0A0C3EIH4"/>
<organism evidence="1 2">
    <name type="scientific">Piloderma croceum (strain F 1598)</name>
    <dbReference type="NCBI Taxonomy" id="765440"/>
    <lineage>
        <taxon>Eukaryota</taxon>
        <taxon>Fungi</taxon>
        <taxon>Dikarya</taxon>
        <taxon>Basidiomycota</taxon>
        <taxon>Agaricomycotina</taxon>
        <taxon>Agaricomycetes</taxon>
        <taxon>Agaricomycetidae</taxon>
        <taxon>Atheliales</taxon>
        <taxon>Atheliaceae</taxon>
        <taxon>Piloderma</taxon>
    </lineage>
</organism>
<sequence>MSHGVPETEPSRSVSSDLAPAPLSCLAFANAEPPHYHHLIHLIPPPPPIALHHYLAPAPLLPRVCERRAPCYHHLIHLIPPPPLIALHRRFTQRARN</sequence>
<dbReference type="AlphaFoldDB" id="A0A0C3EIH4"/>
<dbReference type="HOGENOM" id="CLU_2347494_0_0_1"/>
<name>A0A0C3EIH4_PILCF</name>
<dbReference type="EMBL" id="KN833131">
    <property type="protein sequence ID" value="KIM72440.1"/>
    <property type="molecule type" value="Genomic_DNA"/>
</dbReference>
<reference evidence="2" key="2">
    <citation type="submission" date="2015-01" db="EMBL/GenBank/DDBJ databases">
        <title>Evolutionary Origins and Diversification of the Mycorrhizal Mutualists.</title>
        <authorList>
            <consortium name="DOE Joint Genome Institute"/>
            <consortium name="Mycorrhizal Genomics Consortium"/>
            <person name="Kohler A."/>
            <person name="Kuo A."/>
            <person name="Nagy L.G."/>
            <person name="Floudas D."/>
            <person name="Copeland A."/>
            <person name="Barry K.W."/>
            <person name="Cichocki N."/>
            <person name="Veneault-Fourrey C."/>
            <person name="LaButti K."/>
            <person name="Lindquist E.A."/>
            <person name="Lipzen A."/>
            <person name="Lundell T."/>
            <person name="Morin E."/>
            <person name="Murat C."/>
            <person name="Riley R."/>
            <person name="Ohm R."/>
            <person name="Sun H."/>
            <person name="Tunlid A."/>
            <person name="Henrissat B."/>
            <person name="Grigoriev I.V."/>
            <person name="Hibbett D.S."/>
            <person name="Martin F."/>
        </authorList>
    </citation>
    <scope>NUCLEOTIDE SEQUENCE [LARGE SCALE GENOMIC DNA]</scope>
    <source>
        <strain evidence="2">F 1598</strain>
    </source>
</reference>
<gene>
    <name evidence="1" type="ORF">PILCRDRAFT_16120</name>
</gene>
<proteinExistence type="predicted"/>
<protein>
    <submittedName>
        <fullName evidence="1">Uncharacterized protein</fullName>
    </submittedName>
</protein>
<reference evidence="1 2" key="1">
    <citation type="submission" date="2014-04" db="EMBL/GenBank/DDBJ databases">
        <authorList>
            <consortium name="DOE Joint Genome Institute"/>
            <person name="Kuo A."/>
            <person name="Tarkka M."/>
            <person name="Buscot F."/>
            <person name="Kohler A."/>
            <person name="Nagy L.G."/>
            <person name="Floudas D."/>
            <person name="Copeland A."/>
            <person name="Barry K.W."/>
            <person name="Cichocki N."/>
            <person name="Veneault-Fourrey C."/>
            <person name="LaButti K."/>
            <person name="Lindquist E.A."/>
            <person name="Lipzen A."/>
            <person name="Lundell T."/>
            <person name="Morin E."/>
            <person name="Murat C."/>
            <person name="Sun H."/>
            <person name="Tunlid A."/>
            <person name="Henrissat B."/>
            <person name="Grigoriev I.V."/>
            <person name="Hibbett D.S."/>
            <person name="Martin F."/>
            <person name="Nordberg H.P."/>
            <person name="Cantor M.N."/>
            <person name="Hua S.X."/>
        </authorList>
    </citation>
    <scope>NUCLEOTIDE SEQUENCE [LARGE SCALE GENOMIC DNA]</scope>
    <source>
        <strain evidence="1 2">F 1598</strain>
    </source>
</reference>
<evidence type="ECO:0000313" key="2">
    <source>
        <dbReference type="Proteomes" id="UP000054166"/>
    </source>
</evidence>
<accession>A0A0C3EIH4</accession>
<keyword evidence="2" id="KW-1185">Reference proteome</keyword>
<dbReference type="Proteomes" id="UP000054166">
    <property type="component" value="Unassembled WGS sequence"/>
</dbReference>
<evidence type="ECO:0000313" key="1">
    <source>
        <dbReference type="EMBL" id="KIM72440.1"/>
    </source>
</evidence>